<organism evidence="1 2">
    <name type="scientific">Candidatus Uhrbacteria bacterium CG22_combo_CG10-13_8_21_14_all_47_17</name>
    <dbReference type="NCBI Taxonomy" id="1975041"/>
    <lineage>
        <taxon>Bacteria</taxon>
        <taxon>Candidatus Uhriibacteriota</taxon>
    </lineage>
</organism>
<sequence length="258" mass="28131">MMSHMNPEKIQNLFIGLLAAGIILLGAGVYVLSNQLAEVSSGVSKIEGGIMDQTAPASEAATSTQDEAMMNTEETMMRSLDRVDLTMTGAEKIYNNLLSRADGWNEDADLASAKTVRVMSQGAILTVPYHDEWGDNMYRVTPYETDSKGELLFGPLSIWSELLGPHRYGSFLSMDKRSQADALADPEYTTTNCSAEPNPAPEVVTIGTYSAVKFQGVTCEGSWVGYEVLGDQANYKFVSAPETNDALLRYVIERAVLM</sequence>
<reference evidence="1 2" key="1">
    <citation type="submission" date="2017-09" db="EMBL/GenBank/DDBJ databases">
        <title>Depth-based differentiation of microbial function through sediment-hosted aquifers and enrichment of novel symbionts in the deep terrestrial subsurface.</title>
        <authorList>
            <person name="Probst A.J."/>
            <person name="Ladd B."/>
            <person name="Jarett J.K."/>
            <person name="Geller-Mcgrath D.E."/>
            <person name="Sieber C.M."/>
            <person name="Emerson J.B."/>
            <person name="Anantharaman K."/>
            <person name="Thomas B.C."/>
            <person name="Malmstrom R."/>
            <person name="Stieglmeier M."/>
            <person name="Klingl A."/>
            <person name="Woyke T."/>
            <person name="Ryan C.M."/>
            <person name="Banfield J.F."/>
        </authorList>
    </citation>
    <scope>NUCLEOTIDE SEQUENCE [LARGE SCALE GENOMIC DNA]</scope>
    <source>
        <strain evidence="1">CG22_combo_CG10-13_8_21_14_all_47_17</strain>
    </source>
</reference>
<comment type="caution">
    <text evidence="1">The sequence shown here is derived from an EMBL/GenBank/DDBJ whole genome shotgun (WGS) entry which is preliminary data.</text>
</comment>
<dbReference type="EMBL" id="PCSZ01000069">
    <property type="protein sequence ID" value="PIP60339.1"/>
    <property type="molecule type" value="Genomic_DNA"/>
</dbReference>
<dbReference type="AlphaFoldDB" id="A0A2H0BS24"/>
<evidence type="ECO:0000313" key="1">
    <source>
        <dbReference type="EMBL" id="PIP60339.1"/>
    </source>
</evidence>
<protein>
    <submittedName>
        <fullName evidence="1">Uncharacterized protein</fullName>
    </submittedName>
</protein>
<proteinExistence type="predicted"/>
<accession>A0A2H0BS24</accession>
<name>A0A2H0BS24_9BACT</name>
<gene>
    <name evidence="1" type="ORF">COX00_03765</name>
</gene>
<evidence type="ECO:0000313" key="2">
    <source>
        <dbReference type="Proteomes" id="UP000231581"/>
    </source>
</evidence>
<dbReference type="Proteomes" id="UP000231581">
    <property type="component" value="Unassembled WGS sequence"/>
</dbReference>